<evidence type="ECO:0000313" key="4">
    <source>
        <dbReference type="Proteomes" id="UP000461010"/>
    </source>
</evidence>
<dbReference type="EMBL" id="WFKK01000013">
    <property type="protein sequence ID" value="KAB7889452.1"/>
    <property type="molecule type" value="Genomic_DNA"/>
</dbReference>
<evidence type="ECO:0000313" key="5">
    <source>
        <dbReference type="Proteomes" id="UP000472839"/>
    </source>
</evidence>
<dbReference type="RefSeq" id="WP_152188129.1">
    <property type="nucleotide sequence ID" value="NZ_WFKI01000014.1"/>
</dbReference>
<keyword evidence="1" id="KW-0812">Transmembrane</keyword>
<accession>A0A6L4WTS6</accession>
<protein>
    <recommendedName>
        <fullName evidence="6">Tetratricopeptide repeat-like domain-containing protein</fullName>
    </recommendedName>
</protein>
<name>A0A6L4WTS6_9BACT</name>
<reference evidence="4 5" key="1">
    <citation type="submission" date="2019-10" db="EMBL/GenBank/DDBJ databases">
        <title>Poseidonibacter ostreae sp. nov., isolated from the gut of the Ostrea denselamellosa.</title>
        <authorList>
            <person name="Choi A."/>
        </authorList>
    </citation>
    <scope>NUCLEOTIDE SEQUENCE [LARGE SCALE GENOMIC DNA]</scope>
    <source>
        <strain evidence="2 5">SJOD-M-33</strain>
        <strain evidence="3 4">SJOD-M-5</strain>
    </source>
</reference>
<organism evidence="2 5">
    <name type="scientific">Poseidonibacter ostreae</name>
    <dbReference type="NCBI Taxonomy" id="2654171"/>
    <lineage>
        <taxon>Bacteria</taxon>
        <taxon>Pseudomonadati</taxon>
        <taxon>Campylobacterota</taxon>
        <taxon>Epsilonproteobacteria</taxon>
        <taxon>Campylobacterales</taxon>
        <taxon>Arcobacteraceae</taxon>
        <taxon>Poseidonibacter</taxon>
    </lineage>
</organism>
<keyword evidence="1" id="KW-1133">Transmembrane helix</keyword>
<proteinExistence type="predicted"/>
<dbReference type="AlphaFoldDB" id="A0A6L4WTS6"/>
<sequence>MSMKENVDFVKDELNSEEKFLESVVKVESFYKRYKALIIGLVSIIIIAVIAISVNNYNNEKNTIAANIAFDKVITDSKDTQALNTLKETNNKLYEVALYLQAKKDGNYPDTNVPYLKELSEYKKALASNDVEKLNSLSMQSDFLLKEFAIFNKALVLVNEGKYKEAKVALKLIPKSSKASELSALLEHYLLTK</sequence>
<evidence type="ECO:0000256" key="1">
    <source>
        <dbReference type="SAM" id="Phobius"/>
    </source>
</evidence>
<evidence type="ECO:0008006" key="6">
    <source>
        <dbReference type="Google" id="ProtNLM"/>
    </source>
</evidence>
<dbReference type="EMBL" id="WFKJ01000004">
    <property type="protein sequence ID" value="KAB7892535.1"/>
    <property type="molecule type" value="Genomic_DNA"/>
</dbReference>
<evidence type="ECO:0000313" key="3">
    <source>
        <dbReference type="EMBL" id="KAB7892535.1"/>
    </source>
</evidence>
<dbReference type="Proteomes" id="UP000461010">
    <property type="component" value="Unassembled WGS sequence"/>
</dbReference>
<keyword evidence="4" id="KW-1185">Reference proteome</keyword>
<evidence type="ECO:0000313" key="2">
    <source>
        <dbReference type="EMBL" id="KAB7889452.1"/>
    </source>
</evidence>
<keyword evidence="1" id="KW-0472">Membrane</keyword>
<comment type="caution">
    <text evidence="2">The sequence shown here is derived from an EMBL/GenBank/DDBJ whole genome shotgun (WGS) entry which is preliminary data.</text>
</comment>
<dbReference type="Proteomes" id="UP000472839">
    <property type="component" value="Unassembled WGS sequence"/>
</dbReference>
<feature type="transmembrane region" description="Helical" evidence="1">
    <location>
        <begin position="36"/>
        <end position="54"/>
    </location>
</feature>
<gene>
    <name evidence="3" type="ORF">GBG18_02605</name>
    <name evidence="2" type="ORF">GBG19_05955</name>
</gene>